<gene>
    <name evidence="2" type="ORF">AUP43_08525</name>
</gene>
<keyword evidence="3" id="KW-1185">Reference proteome</keyword>
<comment type="caution">
    <text evidence="2">The sequence shown here is derived from an EMBL/GenBank/DDBJ whole genome shotgun (WGS) entry which is preliminary data.</text>
</comment>
<evidence type="ECO:0000313" key="2">
    <source>
        <dbReference type="EMBL" id="KZD08565.1"/>
    </source>
</evidence>
<keyword evidence="1" id="KW-0732">Signal</keyword>
<dbReference type="Proteomes" id="UP000076400">
    <property type="component" value="Unassembled WGS sequence"/>
</dbReference>
<evidence type="ECO:0000256" key="1">
    <source>
        <dbReference type="SAM" id="SignalP"/>
    </source>
</evidence>
<reference evidence="2 3" key="1">
    <citation type="submission" date="2015-12" db="EMBL/GenBank/DDBJ databases">
        <title>Genome sequence of Oceanibaculum pacificum MCCC 1A02656.</title>
        <authorList>
            <person name="Lu L."/>
            <person name="Lai Q."/>
            <person name="Shao Z."/>
            <person name="Qian P."/>
        </authorList>
    </citation>
    <scope>NUCLEOTIDE SEQUENCE [LARGE SCALE GENOMIC DNA]</scope>
    <source>
        <strain evidence="2 3">MCCC 1A02656</strain>
    </source>
</reference>
<sequence length="134" mass="14417">MKKFILCASLLAVGACAGQPEPLGPPVNLPPGPPLTAAEVQSLVVGNTGTGQMSGSRATYTMYVAPGGAAELKRPTGVEKGKWQIMPDGQMCMTWELFRDGDQYCQNVYKEGVVYQFRNNNSVELLTFAPGKQF</sequence>
<proteinExistence type="predicted"/>
<evidence type="ECO:0008006" key="4">
    <source>
        <dbReference type="Google" id="ProtNLM"/>
    </source>
</evidence>
<name>A0A154W4T6_9PROT</name>
<feature type="signal peptide" evidence="1">
    <location>
        <begin position="1"/>
        <end position="17"/>
    </location>
</feature>
<dbReference type="OrthoDB" id="7358065at2"/>
<dbReference type="EMBL" id="LPXN01000104">
    <property type="protein sequence ID" value="KZD08565.1"/>
    <property type="molecule type" value="Genomic_DNA"/>
</dbReference>
<dbReference type="PROSITE" id="PS51257">
    <property type="entry name" value="PROKAR_LIPOPROTEIN"/>
    <property type="match status" value="1"/>
</dbReference>
<feature type="chain" id="PRO_5007602253" description="Lipoprotein" evidence="1">
    <location>
        <begin position="18"/>
        <end position="134"/>
    </location>
</feature>
<protein>
    <recommendedName>
        <fullName evidence="4">Lipoprotein</fullName>
    </recommendedName>
</protein>
<dbReference type="RefSeq" id="WP_067555559.1">
    <property type="nucleotide sequence ID" value="NZ_LPXN01000104.1"/>
</dbReference>
<organism evidence="2 3">
    <name type="scientific">Oceanibaculum pacificum</name>
    <dbReference type="NCBI Taxonomy" id="580166"/>
    <lineage>
        <taxon>Bacteria</taxon>
        <taxon>Pseudomonadati</taxon>
        <taxon>Pseudomonadota</taxon>
        <taxon>Alphaproteobacteria</taxon>
        <taxon>Rhodospirillales</taxon>
        <taxon>Oceanibaculaceae</taxon>
        <taxon>Oceanibaculum</taxon>
    </lineage>
</organism>
<evidence type="ECO:0000313" key="3">
    <source>
        <dbReference type="Proteomes" id="UP000076400"/>
    </source>
</evidence>
<dbReference type="AlphaFoldDB" id="A0A154W4T6"/>
<accession>A0A154W4T6</accession>